<reference evidence="1" key="1">
    <citation type="journal article" date="2015" name="Nature">
        <title>Complex archaea that bridge the gap between prokaryotes and eukaryotes.</title>
        <authorList>
            <person name="Spang A."/>
            <person name="Saw J.H."/>
            <person name="Jorgensen S.L."/>
            <person name="Zaremba-Niedzwiedzka K."/>
            <person name="Martijn J."/>
            <person name="Lind A.E."/>
            <person name="van Eijk R."/>
            <person name="Schleper C."/>
            <person name="Guy L."/>
            <person name="Ettema T.J."/>
        </authorList>
    </citation>
    <scope>NUCLEOTIDE SEQUENCE</scope>
</reference>
<proteinExistence type="predicted"/>
<dbReference type="EMBL" id="LAZR01018787">
    <property type="protein sequence ID" value="KKL95008.1"/>
    <property type="molecule type" value="Genomic_DNA"/>
</dbReference>
<evidence type="ECO:0000313" key="1">
    <source>
        <dbReference type="EMBL" id="KKL95008.1"/>
    </source>
</evidence>
<name>A0A0F9G8C3_9ZZZZ</name>
<sequence length="82" mass="9491">MIKGYLLKEQNHPRGELGVTLIIKKPQKYCDKCNGILVLAEFYLCRELGALYCKECELSYKCYGKTLNIEHEHDLVVEVRGK</sequence>
<protein>
    <submittedName>
        <fullName evidence="1">Uncharacterized protein</fullName>
    </submittedName>
</protein>
<dbReference type="AlphaFoldDB" id="A0A0F9G8C3"/>
<comment type="caution">
    <text evidence="1">The sequence shown here is derived from an EMBL/GenBank/DDBJ whole genome shotgun (WGS) entry which is preliminary data.</text>
</comment>
<gene>
    <name evidence="1" type="ORF">LCGC14_1859000</name>
</gene>
<accession>A0A0F9G8C3</accession>
<organism evidence="1">
    <name type="scientific">marine sediment metagenome</name>
    <dbReference type="NCBI Taxonomy" id="412755"/>
    <lineage>
        <taxon>unclassified sequences</taxon>
        <taxon>metagenomes</taxon>
        <taxon>ecological metagenomes</taxon>
    </lineage>
</organism>